<dbReference type="Pfam" id="PF00571">
    <property type="entry name" value="CBS"/>
    <property type="match status" value="2"/>
</dbReference>
<sequence>MFIPGKKDRSFSNLRGSIQRQDEEIVASAQWRLERHHSLKDHLNSLKLSFHSGTLRVTGQLPSYYLKQVLQTALRDLTGVDRVDNRIAVTSSKGLSNFPSKSDTLGGISMIILSDRLSQLRVADAMTRDVVSVSANSTMAEAADELSQQHVTGAPVVDEHGKCIGVLSGSDFIRLKAEELEDTDKRHVPSFQHPEGCYGVDDVMHDLVRSRMSPAVQTINENTPLMTAARCLCYEHIHRLVVVDKHSKPVGVLTSLDLVATLIAIFEE</sequence>
<evidence type="ECO:0000259" key="4">
    <source>
        <dbReference type="PROSITE" id="PS51371"/>
    </source>
</evidence>
<dbReference type="Gene3D" id="3.10.580.10">
    <property type="entry name" value="CBS-domain"/>
    <property type="match status" value="1"/>
</dbReference>
<feature type="domain" description="CBS" evidence="4">
    <location>
        <begin position="126"/>
        <end position="183"/>
    </location>
</feature>
<organism evidence="5 6">
    <name type="scientific">Bythopirellula goksoeyrii</name>
    <dbReference type="NCBI Taxonomy" id="1400387"/>
    <lineage>
        <taxon>Bacteria</taxon>
        <taxon>Pseudomonadati</taxon>
        <taxon>Planctomycetota</taxon>
        <taxon>Planctomycetia</taxon>
        <taxon>Pirellulales</taxon>
        <taxon>Lacipirellulaceae</taxon>
        <taxon>Bythopirellula</taxon>
    </lineage>
</organism>
<dbReference type="SUPFAM" id="SSF54631">
    <property type="entry name" value="CBS-domain pair"/>
    <property type="match status" value="1"/>
</dbReference>
<dbReference type="InterPro" id="IPR051462">
    <property type="entry name" value="CBS_domain-containing"/>
</dbReference>
<proteinExistence type="predicted"/>
<dbReference type="AlphaFoldDB" id="A0A5B9QA51"/>
<accession>A0A5B9QA51</accession>
<keyword evidence="6" id="KW-1185">Reference proteome</keyword>
<dbReference type="GO" id="GO:0016853">
    <property type="term" value="F:isomerase activity"/>
    <property type="evidence" value="ECO:0007669"/>
    <property type="project" value="UniProtKB-KW"/>
</dbReference>
<gene>
    <name evidence="5" type="ORF">Pr1d_10460</name>
</gene>
<evidence type="ECO:0000256" key="2">
    <source>
        <dbReference type="PROSITE-ProRule" id="PRU00703"/>
    </source>
</evidence>
<dbReference type="KEGG" id="bgok:Pr1d_10460"/>
<evidence type="ECO:0000256" key="1">
    <source>
        <dbReference type="ARBA" id="ARBA00022737"/>
    </source>
</evidence>
<feature type="domain" description="BON" evidence="3">
    <location>
        <begin position="21"/>
        <end position="91"/>
    </location>
</feature>
<dbReference type="Gene3D" id="3.30.1340.30">
    <property type="match status" value="1"/>
</dbReference>
<dbReference type="PROSITE" id="PS51371">
    <property type="entry name" value="CBS"/>
    <property type="match status" value="2"/>
</dbReference>
<dbReference type="PANTHER" id="PTHR48108:SF26">
    <property type="entry name" value="CBS DOMAIN-CONTAINING PROTEIN DDB_G0289609"/>
    <property type="match status" value="1"/>
</dbReference>
<name>A0A5B9QA51_9BACT</name>
<evidence type="ECO:0000313" key="6">
    <source>
        <dbReference type="Proteomes" id="UP000323917"/>
    </source>
</evidence>
<evidence type="ECO:0000313" key="5">
    <source>
        <dbReference type="EMBL" id="QEG33776.1"/>
    </source>
</evidence>
<protein>
    <submittedName>
        <fullName evidence="5">D-arabinose 5-phosphate isomerase</fullName>
    </submittedName>
</protein>
<dbReference type="InterPro" id="IPR007055">
    <property type="entry name" value="BON_dom"/>
</dbReference>
<dbReference type="EMBL" id="CP042913">
    <property type="protein sequence ID" value="QEG33776.1"/>
    <property type="molecule type" value="Genomic_DNA"/>
</dbReference>
<dbReference type="InterPro" id="IPR046342">
    <property type="entry name" value="CBS_dom_sf"/>
</dbReference>
<evidence type="ECO:0000259" key="3">
    <source>
        <dbReference type="PROSITE" id="PS50914"/>
    </source>
</evidence>
<dbReference type="SMART" id="SM00116">
    <property type="entry name" value="CBS"/>
    <property type="match status" value="2"/>
</dbReference>
<dbReference type="PROSITE" id="PS50914">
    <property type="entry name" value="BON"/>
    <property type="match status" value="1"/>
</dbReference>
<keyword evidence="5" id="KW-0413">Isomerase</keyword>
<feature type="domain" description="CBS" evidence="4">
    <location>
        <begin position="212"/>
        <end position="268"/>
    </location>
</feature>
<reference evidence="5 6" key="1">
    <citation type="submission" date="2019-08" db="EMBL/GenBank/DDBJ databases">
        <title>Deep-cultivation of Planctomycetes and their phenomic and genomic characterization uncovers novel biology.</title>
        <authorList>
            <person name="Wiegand S."/>
            <person name="Jogler M."/>
            <person name="Boedeker C."/>
            <person name="Pinto D."/>
            <person name="Vollmers J."/>
            <person name="Rivas-Marin E."/>
            <person name="Kohn T."/>
            <person name="Peeters S.H."/>
            <person name="Heuer A."/>
            <person name="Rast P."/>
            <person name="Oberbeckmann S."/>
            <person name="Bunk B."/>
            <person name="Jeske O."/>
            <person name="Meyerdierks A."/>
            <person name="Storesund J.E."/>
            <person name="Kallscheuer N."/>
            <person name="Luecker S."/>
            <person name="Lage O.M."/>
            <person name="Pohl T."/>
            <person name="Merkel B.J."/>
            <person name="Hornburger P."/>
            <person name="Mueller R.-W."/>
            <person name="Bruemmer F."/>
            <person name="Labrenz M."/>
            <person name="Spormann A.M."/>
            <person name="Op den Camp H."/>
            <person name="Overmann J."/>
            <person name="Amann R."/>
            <person name="Jetten M.S.M."/>
            <person name="Mascher T."/>
            <person name="Medema M.H."/>
            <person name="Devos D.P."/>
            <person name="Kaster A.-K."/>
            <person name="Ovreas L."/>
            <person name="Rohde M."/>
            <person name="Galperin M.Y."/>
            <person name="Jogler C."/>
        </authorList>
    </citation>
    <scope>NUCLEOTIDE SEQUENCE [LARGE SCALE GENOMIC DNA]</scope>
    <source>
        <strain evidence="5 6">Pr1d</strain>
    </source>
</reference>
<keyword evidence="2" id="KW-0129">CBS domain</keyword>
<dbReference type="InterPro" id="IPR000644">
    <property type="entry name" value="CBS_dom"/>
</dbReference>
<dbReference type="Proteomes" id="UP000323917">
    <property type="component" value="Chromosome"/>
</dbReference>
<dbReference type="PANTHER" id="PTHR48108">
    <property type="entry name" value="CBS DOMAIN-CONTAINING PROTEIN CBSX2, CHLOROPLASTIC"/>
    <property type="match status" value="1"/>
</dbReference>
<keyword evidence="1" id="KW-0677">Repeat</keyword>